<keyword evidence="1" id="KW-0472">Membrane</keyword>
<organism evidence="2 3">
    <name type="scientific">Dendryphion nanum</name>
    <dbReference type="NCBI Taxonomy" id="256645"/>
    <lineage>
        <taxon>Eukaryota</taxon>
        <taxon>Fungi</taxon>
        <taxon>Dikarya</taxon>
        <taxon>Ascomycota</taxon>
        <taxon>Pezizomycotina</taxon>
        <taxon>Dothideomycetes</taxon>
        <taxon>Pleosporomycetidae</taxon>
        <taxon>Pleosporales</taxon>
        <taxon>Torulaceae</taxon>
        <taxon>Dendryphion</taxon>
    </lineage>
</organism>
<evidence type="ECO:0000256" key="1">
    <source>
        <dbReference type="SAM" id="Phobius"/>
    </source>
</evidence>
<comment type="caution">
    <text evidence="2">The sequence shown here is derived from an EMBL/GenBank/DDBJ whole genome shotgun (WGS) entry which is preliminary data.</text>
</comment>
<evidence type="ECO:0000313" key="2">
    <source>
        <dbReference type="EMBL" id="KAH7125370.1"/>
    </source>
</evidence>
<name>A0A9P9DRI9_9PLEO</name>
<evidence type="ECO:0000313" key="3">
    <source>
        <dbReference type="Proteomes" id="UP000700596"/>
    </source>
</evidence>
<dbReference type="EMBL" id="JAGMWT010000007">
    <property type="protein sequence ID" value="KAH7125370.1"/>
    <property type="molecule type" value="Genomic_DNA"/>
</dbReference>
<keyword evidence="1" id="KW-1133">Transmembrane helix</keyword>
<proteinExistence type="predicted"/>
<keyword evidence="3" id="KW-1185">Reference proteome</keyword>
<protein>
    <submittedName>
        <fullName evidence="2">Uncharacterized protein</fullName>
    </submittedName>
</protein>
<dbReference type="AlphaFoldDB" id="A0A9P9DRI9"/>
<feature type="transmembrane region" description="Helical" evidence="1">
    <location>
        <begin position="71"/>
        <end position="97"/>
    </location>
</feature>
<dbReference type="Proteomes" id="UP000700596">
    <property type="component" value="Unassembled WGS sequence"/>
</dbReference>
<keyword evidence="1" id="KW-0812">Transmembrane</keyword>
<reference evidence="2" key="1">
    <citation type="journal article" date="2021" name="Nat. Commun.">
        <title>Genetic determinants of endophytism in the Arabidopsis root mycobiome.</title>
        <authorList>
            <person name="Mesny F."/>
            <person name="Miyauchi S."/>
            <person name="Thiergart T."/>
            <person name="Pickel B."/>
            <person name="Atanasova L."/>
            <person name="Karlsson M."/>
            <person name="Huettel B."/>
            <person name="Barry K.W."/>
            <person name="Haridas S."/>
            <person name="Chen C."/>
            <person name="Bauer D."/>
            <person name="Andreopoulos W."/>
            <person name="Pangilinan J."/>
            <person name="LaButti K."/>
            <person name="Riley R."/>
            <person name="Lipzen A."/>
            <person name="Clum A."/>
            <person name="Drula E."/>
            <person name="Henrissat B."/>
            <person name="Kohler A."/>
            <person name="Grigoriev I.V."/>
            <person name="Martin F.M."/>
            <person name="Hacquard S."/>
        </authorList>
    </citation>
    <scope>NUCLEOTIDE SEQUENCE</scope>
    <source>
        <strain evidence="2">MPI-CAGE-CH-0243</strain>
    </source>
</reference>
<accession>A0A9P9DRI9</accession>
<sequence length="124" mass="12766">MAVSNLPGLAPSSKLQFGGPHGHRETVQAISKLQTLEGRTGHFGDGNQDGGFFGRIREVVEGTVEGGMVRIVIVIAIAIAIATATGGATVTATAMTATDKAASRQRTTLSLSRVAVDMEISGMN</sequence>
<gene>
    <name evidence="2" type="ORF">B0J11DRAFT_568163</name>
</gene>